<dbReference type="PANTHER" id="PTHR42807:SF1">
    <property type="entry name" value="GLUTARYL-COA DEHYDROGENASE, MITOCHONDRIAL"/>
    <property type="match status" value="1"/>
</dbReference>
<evidence type="ECO:0000256" key="7">
    <source>
        <dbReference type="ARBA" id="ARBA00037899"/>
    </source>
</evidence>
<dbReference type="EMBL" id="JBHSXH010000015">
    <property type="protein sequence ID" value="MFC6826904.1"/>
    <property type="molecule type" value="Genomic_DNA"/>
</dbReference>
<organism evidence="15 16">
    <name type="scientific">Halopelagius fulvigenes</name>
    <dbReference type="NCBI Taxonomy" id="1198324"/>
    <lineage>
        <taxon>Archaea</taxon>
        <taxon>Methanobacteriati</taxon>
        <taxon>Methanobacteriota</taxon>
        <taxon>Stenosarchaea group</taxon>
        <taxon>Halobacteria</taxon>
        <taxon>Halobacteriales</taxon>
        <taxon>Haloferacaceae</taxon>
    </lineage>
</organism>
<dbReference type="InterPro" id="IPR037069">
    <property type="entry name" value="AcylCoA_DH/ox_N_sf"/>
</dbReference>
<evidence type="ECO:0000313" key="15">
    <source>
        <dbReference type="EMBL" id="MFC6826904.1"/>
    </source>
</evidence>
<dbReference type="InterPro" id="IPR046373">
    <property type="entry name" value="Acyl-CoA_Oxase/DH_mid-dom_sf"/>
</dbReference>
<comment type="caution">
    <text evidence="15">The sequence shown here is derived from an EMBL/GenBank/DDBJ whole genome shotgun (WGS) entry which is preliminary data.</text>
</comment>
<evidence type="ECO:0000313" key="16">
    <source>
        <dbReference type="Proteomes" id="UP001596408"/>
    </source>
</evidence>
<evidence type="ECO:0000256" key="2">
    <source>
        <dbReference type="ARBA" id="ARBA00009347"/>
    </source>
</evidence>
<comment type="catalytic activity">
    <reaction evidence="10">
        <text>glutaryl-CoA + oxidized [electron-transfer flavoprotein] + 2 H(+) = (2E)-butenoyl-CoA + reduced [electron-transfer flavoprotein] + CO2</text>
        <dbReference type="Rhea" id="RHEA:13389"/>
        <dbReference type="Rhea" id="RHEA-COMP:10685"/>
        <dbReference type="Rhea" id="RHEA-COMP:10686"/>
        <dbReference type="ChEBI" id="CHEBI:15378"/>
        <dbReference type="ChEBI" id="CHEBI:16526"/>
        <dbReference type="ChEBI" id="CHEBI:57332"/>
        <dbReference type="ChEBI" id="CHEBI:57378"/>
        <dbReference type="ChEBI" id="CHEBI:57692"/>
        <dbReference type="ChEBI" id="CHEBI:58307"/>
        <dbReference type="EC" id="1.3.8.6"/>
    </reaction>
</comment>
<sequence>MLDYLELESDLTPEERMIRDEARRFVEEEVKPDVGDHFEAGTFPEELVPKMGELGFYAPTIDGYGLPGVGERAYGVLMQELEAGDSGIRSMASVQGALVMYPIHAYGSEEQKERWLPALGRGEAVGCFGLTEPEHGSNPAGMETRAEKDADGYVLNGSKTWITNSPIADVAVVWARDVSAEGSPVRGVLVETDRDGVTTNPIHDKLSMRASVTGEIGLNDVRVPEENVLPNVEGMKGPLSCLTQARFGISWGIVGAARDAFEAAREYAKDREQFGGPIARFQIQQQKLAEMATQITNGQLMAYRLAELKERGELRPQHVSMAKRHNVAMAREVTRTAREMLGGNGITTDYSPMRHLANVETVYTYEGTHDIHTLVLGEDLTGIAAFE</sequence>
<dbReference type="InterPro" id="IPR013786">
    <property type="entry name" value="AcylCoA_DH/ox_N"/>
</dbReference>
<feature type="domain" description="Acyl-CoA dehydrogenase/oxidase N-terminal" evidence="14">
    <location>
        <begin position="12"/>
        <end position="123"/>
    </location>
</feature>
<dbReference type="Proteomes" id="UP001596408">
    <property type="component" value="Unassembled WGS sequence"/>
</dbReference>
<comment type="similarity">
    <text evidence="2 11">Belongs to the acyl-CoA dehydrogenase family.</text>
</comment>
<dbReference type="Gene3D" id="1.10.540.10">
    <property type="entry name" value="Acyl-CoA dehydrogenase/oxidase, N-terminal domain"/>
    <property type="match status" value="1"/>
</dbReference>
<feature type="domain" description="Acyl-CoA dehydrogenase/oxidase C-terminal" evidence="12">
    <location>
        <begin position="234"/>
        <end position="379"/>
    </location>
</feature>
<dbReference type="InterPro" id="IPR036250">
    <property type="entry name" value="AcylCo_DH-like_C"/>
</dbReference>
<dbReference type="GO" id="GO:0004361">
    <property type="term" value="F:glutaryl-CoA dehydrogenase activity"/>
    <property type="evidence" value="ECO:0007669"/>
    <property type="project" value="UniProtKB-EC"/>
</dbReference>
<comment type="pathway">
    <text evidence="7">Amino-acid metabolism; lysine degradation.</text>
</comment>
<dbReference type="InterPro" id="IPR009075">
    <property type="entry name" value="AcylCo_DH/oxidase_C"/>
</dbReference>
<dbReference type="InterPro" id="IPR006091">
    <property type="entry name" value="Acyl-CoA_Oxase/DH_mid-dom"/>
</dbReference>
<dbReference type="Pfam" id="PF00441">
    <property type="entry name" value="Acyl-CoA_dh_1"/>
    <property type="match status" value="1"/>
</dbReference>
<dbReference type="SUPFAM" id="SSF47203">
    <property type="entry name" value="Acyl-CoA dehydrogenase C-terminal domain-like"/>
    <property type="match status" value="1"/>
</dbReference>
<protein>
    <recommendedName>
        <fullName evidence="9">glutaryl-CoA dehydrogenase (ETF)</fullName>
        <ecNumber evidence="9">1.3.8.6</ecNumber>
    </recommendedName>
</protein>
<gene>
    <name evidence="15" type="ORF">ACFQEV_18170</name>
</gene>
<comment type="cofactor">
    <cofactor evidence="1 11">
        <name>FAD</name>
        <dbReference type="ChEBI" id="CHEBI:57692"/>
    </cofactor>
</comment>
<accession>A0ABD5U3F0</accession>
<evidence type="ECO:0000256" key="1">
    <source>
        <dbReference type="ARBA" id="ARBA00001974"/>
    </source>
</evidence>
<keyword evidence="6 11" id="KW-0560">Oxidoreductase</keyword>
<dbReference type="Pfam" id="PF02771">
    <property type="entry name" value="Acyl-CoA_dh_N"/>
    <property type="match status" value="1"/>
</dbReference>
<dbReference type="PANTHER" id="PTHR42807">
    <property type="entry name" value="GLUTARYL-COA DEHYDROGENASE, MITOCHONDRIAL"/>
    <property type="match status" value="1"/>
</dbReference>
<dbReference type="SUPFAM" id="SSF56645">
    <property type="entry name" value="Acyl-CoA dehydrogenase NM domain-like"/>
    <property type="match status" value="1"/>
</dbReference>
<evidence type="ECO:0000256" key="11">
    <source>
        <dbReference type="RuleBase" id="RU362125"/>
    </source>
</evidence>
<evidence type="ECO:0000256" key="9">
    <source>
        <dbReference type="ARBA" id="ARBA00039033"/>
    </source>
</evidence>
<dbReference type="Pfam" id="PF02770">
    <property type="entry name" value="Acyl-CoA_dh_M"/>
    <property type="match status" value="1"/>
</dbReference>
<feature type="domain" description="Acyl-CoA oxidase/dehydrogenase middle" evidence="13">
    <location>
        <begin position="127"/>
        <end position="221"/>
    </location>
</feature>
<dbReference type="RefSeq" id="WP_379699081.1">
    <property type="nucleotide sequence ID" value="NZ_JBHSXH010000015.1"/>
</dbReference>
<keyword evidence="4 11" id="KW-0274">FAD</keyword>
<evidence type="ECO:0000256" key="4">
    <source>
        <dbReference type="ARBA" id="ARBA00022827"/>
    </source>
</evidence>
<evidence type="ECO:0000256" key="5">
    <source>
        <dbReference type="ARBA" id="ARBA00022946"/>
    </source>
</evidence>
<comment type="pathway">
    <text evidence="8">Amino-acid metabolism; tryptophan metabolism.</text>
</comment>
<dbReference type="InterPro" id="IPR052033">
    <property type="entry name" value="Glutaryl-CoA_DH_mitochondrial"/>
</dbReference>
<dbReference type="InterPro" id="IPR006089">
    <property type="entry name" value="Acyl-CoA_DH_CS"/>
</dbReference>
<reference evidence="15 16" key="1">
    <citation type="journal article" date="2019" name="Int. J. Syst. Evol. Microbiol.">
        <title>The Global Catalogue of Microorganisms (GCM) 10K type strain sequencing project: providing services to taxonomists for standard genome sequencing and annotation.</title>
        <authorList>
            <consortium name="The Broad Institute Genomics Platform"/>
            <consortium name="The Broad Institute Genome Sequencing Center for Infectious Disease"/>
            <person name="Wu L."/>
            <person name="Ma J."/>
        </authorList>
    </citation>
    <scope>NUCLEOTIDE SEQUENCE [LARGE SCALE GENOMIC DNA]</scope>
    <source>
        <strain evidence="15 16">YIM 94188</strain>
    </source>
</reference>
<dbReference type="InterPro" id="IPR009100">
    <property type="entry name" value="AcylCoA_DH/oxidase_NM_dom_sf"/>
</dbReference>
<dbReference type="PROSITE" id="PS00073">
    <property type="entry name" value="ACYL_COA_DH_2"/>
    <property type="match status" value="1"/>
</dbReference>
<dbReference type="Gene3D" id="1.20.140.10">
    <property type="entry name" value="Butyryl-CoA Dehydrogenase, subunit A, domain 3"/>
    <property type="match status" value="1"/>
</dbReference>
<proteinExistence type="inferred from homology"/>
<dbReference type="AlphaFoldDB" id="A0ABD5U3F0"/>
<evidence type="ECO:0000256" key="8">
    <source>
        <dbReference type="ARBA" id="ARBA00037927"/>
    </source>
</evidence>
<evidence type="ECO:0000256" key="3">
    <source>
        <dbReference type="ARBA" id="ARBA00022630"/>
    </source>
</evidence>
<evidence type="ECO:0000259" key="13">
    <source>
        <dbReference type="Pfam" id="PF02770"/>
    </source>
</evidence>
<keyword evidence="3 11" id="KW-0285">Flavoprotein</keyword>
<keyword evidence="5" id="KW-0809">Transit peptide</keyword>
<evidence type="ECO:0000256" key="10">
    <source>
        <dbReference type="ARBA" id="ARBA00049493"/>
    </source>
</evidence>
<evidence type="ECO:0000256" key="6">
    <source>
        <dbReference type="ARBA" id="ARBA00023002"/>
    </source>
</evidence>
<dbReference type="Gene3D" id="2.40.110.10">
    <property type="entry name" value="Butyryl-CoA Dehydrogenase, subunit A, domain 2"/>
    <property type="match status" value="1"/>
</dbReference>
<name>A0ABD5U3F0_9EURY</name>
<evidence type="ECO:0000259" key="12">
    <source>
        <dbReference type="Pfam" id="PF00441"/>
    </source>
</evidence>
<dbReference type="EC" id="1.3.8.6" evidence="9"/>
<evidence type="ECO:0000259" key="14">
    <source>
        <dbReference type="Pfam" id="PF02771"/>
    </source>
</evidence>
<keyword evidence="16" id="KW-1185">Reference proteome</keyword>